<evidence type="ECO:0000259" key="8">
    <source>
        <dbReference type="PROSITE" id="PS50249"/>
    </source>
</evidence>
<keyword evidence="2" id="KW-0645">Protease</keyword>
<evidence type="ECO:0000256" key="1">
    <source>
        <dbReference type="ARBA" id="ARBA00010243"/>
    </source>
</evidence>
<dbReference type="AlphaFoldDB" id="A0A9D2FIN7"/>
<accession>A0A9D2FIN7</accession>
<dbReference type="InterPro" id="IPR010994">
    <property type="entry name" value="RuvA_2-like"/>
</dbReference>
<dbReference type="Proteomes" id="UP000824105">
    <property type="component" value="Unassembled WGS sequence"/>
</dbReference>
<keyword evidence="4" id="KW-0378">Hydrolase</keyword>
<dbReference type="Pfam" id="PF20582">
    <property type="entry name" value="UPF0758_N"/>
    <property type="match status" value="1"/>
</dbReference>
<protein>
    <submittedName>
        <fullName evidence="9">DNA repair protein RadC</fullName>
    </submittedName>
</protein>
<dbReference type="Gene3D" id="1.10.150.20">
    <property type="entry name" value="5' to 3' exonuclease, C-terminal subdomain"/>
    <property type="match status" value="1"/>
</dbReference>
<dbReference type="GO" id="GO:0046872">
    <property type="term" value="F:metal ion binding"/>
    <property type="evidence" value="ECO:0007669"/>
    <property type="project" value="UniProtKB-KW"/>
</dbReference>
<evidence type="ECO:0000256" key="7">
    <source>
        <dbReference type="RuleBase" id="RU003797"/>
    </source>
</evidence>
<keyword evidence="3" id="KW-0479">Metal-binding</keyword>
<dbReference type="Gene3D" id="3.40.140.10">
    <property type="entry name" value="Cytidine Deaminase, domain 2"/>
    <property type="match status" value="1"/>
</dbReference>
<dbReference type="InterPro" id="IPR046778">
    <property type="entry name" value="UPF0758_N"/>
</dbReference>
<evidence type="ECO:0000256" key="3">
    <source>
        <dbReference type="ARBA" id="ARBA00022723"/>
    </source>
</evidence>
<dbReference type="GO" id="GO:0006508">
    <property type="term" value="P:proteolysis"/>
    <property type="evidence" value="ECO:0007669"/>
    <property type="project" value="UniProtKB-KW"/>
</dbReference>
<dbReference type="NCBIfam" id="TIGR00608">
    <property type="entry name" value="radc"/>
    <property type="match status" value="1"/>
</dbReference>
<keyword evidence="6" id="KW-0482">Metalloprotease</keyword>
<evidence type="ECO:0000256" key="2">
    <source>
        <dbReference type="ARBA" id="ARBA00022670"/>
    </source>
</evidence>
<dbReference type="InterPro" id="IPR025657">
    <property type="entry name" value="RadC_JAB"/>
</dbReference>
<dbReference type="InterPro" id="IPR001405">
    <property type="entry name" value="UPF0758"/>
</dbReference>
<reference evidence="9" key="1">
    <citation type="journal article" date="2021" name="PeerJ">
        <title>Extensive microbial diversity within the chicken gut microbiome revealed by metagenomics and culture.</title>
        <authorList>
            <person name="Gilroy R."/>
            <person name="Ravi A."/>
            <person name="Getino M."/>
            <person name="Pursley I."/>
            <person name="Horton D.L."/>
            <person name="Alikhan N.F."/>
            <person name="Baker D."/>
            <person name="Gharbi K."/>
            <person name="Hall N."/>
            <person name="Watson M."/>
            <person name="Adriaenssens E.M."/>
            <person name="Foster-Nyarko E."/>
            <person name="Jarju S."/>
            <person name="Secka A."/>
            <person name="Antonio M."/>
            <person name="Oren A."/>
            <person name="Chaudhuri R.R."/>
            <person name="La Ragione R."/>
            <person name="Hildebrand F."/>
            <person name="Pallen M.J."/>
        </authorList>
    </citation>
    <scope>NUCLEOTIDE SEQUENCE</scope>
    <source>
        <strain evidence="9">CHK188-11489</strain>
    </source>
</reference>
<feature type="domain" description="MPN" evidence="8">
    <location>
        <begin position="107"/>
        <end position="229"/>
    </location>
</feature>
<keyword evidence="5" id="KW-0862">Zinc</keyword>
<evidence type="ECO:0000313" key="10">
    <source>
        <dbReference type="Proteomes" id="UP000824105"/>
    </source>
</evidence>
<gene>
    <name evidence="9" type="primary">radC</name>
    <name evidence="9" type="ORF">H9724_01235</name>
</gene>
<dbReference type="SUPFAM" id="SSF47781">
    <property type="entry name" value="RuvA domain 2-like"/>
    <property type="match status" value="1"/>
</dbReference>
<dbReference type="PANTHER" id="PTHR30471:SF3">
    <property type="entry name" value="UPF0758 PROTEIN YEES-RELATED"/>
    <property type="match status" value="1"/>
</dbReference>
<reference evidence="9" key="2">
    <citation type="submission" date="2021-04" db="EMBL/GenBank/DDBJ databases">
        <authorList>
            <person name="Gilroy R."/>
        </authorList>
    </citation>
    <scope>NUCLEOTIDE SEQUENCE</scope>
    <source>
        <strain evidence="9">CHK188-11489</strain>
    </source>
</reference>
<organism evidence="9 10">
    <name type="scientific">Candidatus Gemmiger avistercoris</name>
    <dbReference type="NCBI Taxonomy" id="2838606"/>
    <lineage>
        <taxon>Bacteria</taxon>
        <taxon>Bacillati</taxon>
        <taxon>Bacillota</taxon>
        <taxon>Clostridia</taxon>
        <taxon>Eubacteriales</taxon>
        <taxon>Gemmiger</taxon>
    </lineage>
</organism>
<dbReference type="Pfam" id="PF04002">
    <property type="entry name" value="RadC"/>
    <property type="match status" value="1"/>
</dbReference>
<name>A0A9D2FIN7_9FIRM</name>
<evidence type="ECO:0000256" key="5">
    <source>
        <dbReference type="ARBA" id="ARBA00022833"/>
    </source>
</evidence>
<evidence type="ECO:0000256" key="4">
    <source>
        <dbReference type="ARBA" id="ARBA00022801"/>
    </source>
</evidence>
<comment type="similarity">
    <text evidence="1 7">Belongs to the UPF0758 family.</text>
</comment>
<dbReference type="EMBL" id="DXBF01000009">
    <property type="protein sequence ID" value="HIZ61380.1"/>
    <property type="molecule type" value="Genomic_DNA"/>
</dbReference>
<dbReference type="PANTHER" id="PTHR30471">
    <property type="entry name" value="DNA REPAIR PROTEIN RADC"/>
    <property type="match status" value="1"/>
</dbReference>
<evidence type="ECO:0000313" key="9">
    <source>
        <dbReference type="EMBL" id="HIZ61380.1"/>
    </source>
</evidence>
<evidence type="ECO:0000256" key="6">
    <source>
        <dbReference type="ARBA" id="ARBA00023049"/>
    </source>
</evidence>
<comment type="caution">
    <text evidence="9">The sequence shown here is derived from an EMBL/GenBank/DDBJ whole genome shotgun (WGS) entry which is preliminary data.</text>
</comment>
<proteinExistence type="inferred from homology"/>
<dbReference type="PROSITE" id="PS50249">
    <property type="entry name" value="MPN"/>
    <property type="match status" value="1"/>
</dbReference>
<dbReference type="GO" id="GO:0008237">
    <property type="term" value="F:metallopeptidase activity"/>
    <property type="evidence" value="ECO:0007669"/>
    <property type="project" value="UniProtKB-KW"/>
</dbReference>
<sequence length="244" mass="27366">MAKRTEHPLHENHRARMQERVARDGLESLAEHEALEYLLFLAIPRKDTNELAHRLIQHFGDFCKVMEAEPEELQRVEGIGPRSANLIHTVMAFNRYYALKKRKRRTALDAAERAAEYVKPLFLGKQNELLYLILLDDKCRPVRDMRIAEGVPNRVHVDARKLLRDVARTDATCGILAHNHPTGLALPSEADVIATAGVMKALEPLGVSIIDHIIVAGEETCSMRQRGCLPQCGGGMQILNAASR</sequence>
<dbReference type="InterPro" id="IPR037518">
    <property type="entry name" value="MPN"/>
</dbReference>